<dbReference type="PANTHER" id="PTHR19278">
    <property type="entry name" value="OROTATE PHOSPHORIBOSYLTRANSFERASE"/>
    <property type="match status" value="1"/>
</dbReference>
<dbReference type="InterPro" id="IPR004467">
    <property type="entry name" value="Or_phspho_trans_dom"/>
</dbReference>
<dbReference type="EC" id="2.4.2.10" evidence="9"/>
<dbReference type="EMBL" id="NVSR01000002">
    <property type="protein sequence ID" value="PCI30732.1"/>
    <property type="molecule type" value="Genomic_DNA"/>
</dbReference>
<comment type="subunit">
    <text evidence="9">Homodimer.</text>
</comment>
<evidence type="ECO:0000256" key="7">
    <source>
        <dbReference type="ARBA" id="ARBA00023239"/>
    </source>
</evidence>
<feature type="binding site" evidence="9">
    <location>
        <position position="147"/>
    </location>
    <ligand>
        <name>orotate</name>
        <dbReference type="ChEBI" id="CHEBI:30839"/>
    </ligand>
</feature>
<evidence type="ECO:0000313" key="11">
    <source>
        <dbReference type="EMBL" id="PCI30732.1"/>
    </source>
</evidence>
<evidence type="ECO:0000256" key="4">
    <source>
        <dbReference type="ARBA" id="ARBA00022679"/>
    </source>
</evidence>
<dbReference type="PANTHER" id="PTHR19278:SF9">
    <property type="entry name" value="URIDINE 5'-MONOPHOSPHATE SYNTHASE"/>
    <property type="match status" value="1"/>
</dbReference>
<comment type="caution">
    <text evidence="9">Lacks conserved residue(s) required for the propagation of feature annotation.</text>
</comment>
<accession>A0A2A4TB10</accession>
<feature type="binding site" evidence="9">
    <location>
        <position position="89"/>
    </location>
    <ligand>
        <name>5-phospho-alpha-D-ribose 1-diphosphate</name>
        <dbReference type="ChEBI" id="CHEBI:58017"/>
        <note>ligand shared between dimeric partners</note>
    </ligand>
</feature>
<dbReference type="Gene3D" id="3.40.50.2020">
    <property type="match status" value="1"/>
</dbReference>
<protein>
    <recommendedName>
        <fullName evidence="9">Orotate phosphoribosyltransferase</fullName>
        <shortName evidence="9">OPRT</shortName>
        <shortName evidence="9">OPRTase</shortName>
        <ecNumber evidence="9">2.4.2.10</ecNumber>
    </recommendedName>
</protein>
<dbReference type="GO" id="GO:0019856">
    <property type="term" value="P:pyrimidine nucleobase biosynthetic process"/>
    <property type="evidence" value="ECO:0007669"/>
    <property type="project" value="TreeGrafter"/>
</dbReference>
<evidence type="ECO:0000256" key="5">
    <source>
        <dbReference type="ARBA" id="ARBA00022793"/>
    </source>
</evidence>
<keyword evidence="7" id="KW-0456">Lyase</keyword>
<feature type="binding site" description="in other chain" evidence="9">
    <location>
        <position position="23"/>
    </location>
    <ligand>
        <name>5-phospho-alpha-D-ribose 1-diphosphate</name>
        <dbReference type="ChEBI" id="CHEBI:58017"/>
        <note>ligand shared between dimeric partners</note>
    </ligand>
</feature>
<dbReference type="UniPathway" id="UPA00070">
    <property type="reaction ID" value="UER00119"/>
</dbReference>
<dbReference type="GO" id="GO:0004590">
    <property type="term" value="F:orotidine-5'-phosphate decarboxylase activity"/>
    <property type="evidence" value="ECO:0007669"/>
    <property type="project" value="TreeGrafter"/>
</dbReference>
<dbReference type="SUPFAM" id="SSF53271">
    <property type="entry name" value="PRTase-like"/>
    <property type="match status" value="1"/>
</dbReference>
<comment type="caution">
    <text evidence="11">The sequence shown here is derived from an EMBL/GenBank/DDBJ whole genome shotgun (WGS) entry which is preliminary data.</text>
</comment>
<dbReference type="Pfam" id="PF00156">
    <property type="entry name" value="Pribosyltran"/>
    <property type="match status" value="1"/>
</dbReference>
<dbReference type="NCBIfam" id="TIGR00336">
    <property type="entry name" value="pyrE"/>
    <property type="match status" value="1"/>
</dbReference>
<evidence type="ECO:0000256" key="8">
    <source>
        <dbReference type="ARBA" id="ARBA00023268"/>
    </source>
</evidence>
<reference evidence="12" key="1">
    <citation type="submission" date="2017-08" db="EMBL/GenBank/DDBJ databases">
        <title>A dynamic microbial community with high functional redundancy inhabits the cold, oxic subseafloor aquifer.</title>
        <authorList>
            <person name="Tully B.J."/>
            <person name="Wheat C.G."/>
            <person name="Glazer B.T."/>
            <person name="Huber J.A."/>
        </authorList>
    </citation>
    <scope>NUCLEOTIDE SEQUENCE [LARGE SCALE GENOMIC DNA]</scope>
</reference>
<dbReference type="FunFam" id="3.40.50.2020:FF:000025">
    <property type="entry name" value="Uridine monophosphate synthetase"/>
    <property type="match status" value="1"/>
</dbReference>
<dbReference type="InterPro" id="IPR000836">
    <property type="entry name" value="PRTase_dom"/>
</dbReference>
<keyword evidence="9" id="KW-0460">Magnesium</keyword>
<comment type="cofactor">
    <cofactor evidence="9">
        <name>Mg(2+)</name>
        <dbReference type="ChEBI" id="CHEBI:18420"/>
    </cofactor>
</comment>
<dbReference type="InterPro" id="IPR023031">
    <property type="entry name" value="OPRT"/>
</dbReference>
<evidence type="ECO:0000259" key="10">
    <source>
        <dbReference type="Pfam" id="PF00156"/>
    </source>
</evidence>
<dbReference type="InterPro" id="IPR029057">
    <property type="entry name" value="PRTase-like"/>
</dbReference>
<dbReference type="GO" id="GO:0044205">
    <property type="term" value="P:'de novo' UMP biosynthetic process"/>
    <property type="evidence" value="ECO:0007669"/>
    <property type="project" value="UniProtKB-UniRule"/>
</dbReference>
<name>A0A2A4TB10_9DELT</name>
<comment type="similarity">
    <text evidence="9">Belongs to the purine/pyrimidine phosphoribosyltransferase family. PyrE subfamily.</text>
</comment>
<dbReference type="Proteomes" id="UP000218113">
    <property type="component" value="Unassembled WGS sequence"/>
</dbReference>
<keyword evidence="3 9" id="KW-0328">Glycosyltransferase</keyword>
<dbReference type="HAMAP" id="MF_01208">
    <property type="entry name" value="PyrE"/>
    <property type="match status" value="1"/>
</dbReference>
<comment type="catalytic activity">
    <reaction evidence="9">
        <text>orotidine 5'-phosphate + diphosphate = orotate + 5-phospho-alpha-D-ribose 1-diphosphate</text>
        <dbReference type="Rhea" id="RHEA:10380"/>
        <dbReference type="ChEBI" id="CHEBI:30839"/>
        <dbReference type="ChEBI" id="CHEBI:33019"/>
        <dbReference type="ChEBI" id="CHEBI:57538"/>
        <dbReference type="ChEBI" id="CHEBI:58017"/>
        <dbReference type="EC" id="2.4.2.10"/>
    </reaction>
</comment>
<proteinExistence type="inferred from homology"/>
<evidence type="ECO:0000256" key="6">
    <source>
        <dbReference type="ARBA" id="ARBA00022975"/>
    </source>
</evidence>
<feature type="domain" description="Phosphoribosyltransferase" evidence="10">
    <location>
        <begin position="41"/>
        <end position="157"/>
    </location>
</feature>
<feature type="binding site" description="in other chain" evidence="9">
    <location>
        <begin position="115"/>
        <end position="123"/>
    </location>
    <ligand>
        <name>5-phospho-alpha-D-ribose 1-diphosphate</name>
        <dbReference type="ChEBI" id="CHEBI:58017"/>
        <note>ligand shared between dimeric partners</note>
    </ligand>
</feature>
<dbReference type="CDD" id="cd06223">
    <property type="entry name" value="PRTases_typeI"/>
    <property type="match status" value="1"/>
</dbReference>
<evidence type="ECO:0000313" key="12">
    <source>
        <dbReference type="Proteomes" id="UP000218113"/>
    </source>
</evidence>
<evidence type="ECO:0000256" key="9">
    <source>
        <dbReference type="HAMAP-Rule" id="MF_01208"/>
    </source>
</evidence>
<evidence type="ECO:0000256" key="3">
    <source>
        <dbReference type="ARBA" id="ARBA00022676"/>
    </source>
</evidence>
<feature type="binding site" evidence="9">
    <location>
        <position position="119"/>
    </location>
    <ligand>
        <name>orotate</name>
        <dbReference type="ChEBI" id="CHEBI:30839"/>
    </ligand>
</feature>
<comment type="pathway">
    <text evidence="1">Pyrimidine metabolism; UMP biosynthesis via de novo pathway; UMP from orotate: step 2/2.</text>
</comment>
<evidence type="ECO:0000256" key="1">
    <source>
        <dbReference type="ARBA" id="ARBA00004861"/>
    </source>
</evidence>
<keyword evidence="6 9" id="KW-0665">Pyrimidine biosynthesis</keyword>
<comment type="function">
    <text evidence="9">Catalyzes the transfer of a ribosyl phosphate group from 5-phosphoribose 1-diphosphate to orotate, leading to the formation of orotidine monophosphate (OMP).</text>
</comment>
<dbReference type="GO" id="GO:0004588">
    <property type="term" value="F:orotate phosphoribosyltransferase activity"/>
    <property type="evidence" value="ECO:0007669"/>
    <property type="project" value="UniProtKB-UniRule"/>
</dbReference>
<dbReference type="GO" id="GO:0000287">
    <property type="term" value="F:magnesium ion binding"/>
    <property type="evidence" value="ECO:0007669"/>
    <property type="project" value="UniProtKB-UniRule"/>
</dbReference>
<keyword evidence="4 9" id="KW-0808">Transferase</keyword>
<feature type="binding site" description="in other chain" evidence="9">
    <location>
        <position position="90"/>
    </location>
    <ligand>
        <name>5-phospho-alpha-D-ribose 1-diphosphate</name>
        <dbReference type="ChEBI" id="CHEBI:58017"/>
        <note>ligand shared between dimeric partners</note>
    </ligand>
</feature>
<keyword evidence="5" id="KW-0210">Decarboxylase</keyword>
<comment type="pathway">
    <text evidence="2 9">Pyrimidine metabolism; UMP biosynthesis via de novo pathway; UMP from orotate: step 1/2.</text>
</comment>
<keyword evidence="8" id="KW-0511">Multifunctional enzyme</keyword>
<organism evidence="11 12">
    <name type="scientific">SAR324 cluster bacterium</name>
    <dbReference type="NCBI Taxonomy" id="2024889"/>
    <lineage>
        <taxon>Bacteria</taxon>
        <taxon>Deltaproteobacteria</taxon>
        <taxon>SAR324 cluster</taxon>
    </lineage>
</organism>
<feature type="binding site" evidence="9">
    <location>
        <position position="93"/>
    </location>
    <ligand>
        <name>5-phospho-alpha-D-ribose 1-diphosphate</name>
        <dbReference type="ChEBI" id="CHEBI:58017"/>
        <note>ligand shared between dimeric partners</note>
    </ligand>
</feature>
<evidence type="ECO:0000256" key="2">
    <source>
        <dbReference type="ARBA" id="ARBA00004889"/>
    </source>
</evidence>
<gene>
    <name evidence="9" type="primary">pyrE</name>
    <name evidence="11" type="ORF">COB67_00860</name>
</gene>
<sequence length="198" mass="22236">MKQKIIDSLIDIGAVKFGEFTLKSGIISPIYIDLRIIISYPKLLEQIAAAMQELSQELSFQEVAGIPYTALPIATAFSLASQVPMIYSRKEKKNYGTSQQIEGVWQSGDQVLIIDDLITNGDSKLETFQVFENVGLTIRDVVVLIDREQGGKNRLQKAGYCLHSLISVFEILERMKELKKLDDTQYEEVKAFLMAPVS</sequence>
<dbReference type="AlphaFoldDB" id="A0A2A4TB10"/>